<evidence type="ECO:0000256" key="5">
    <source>
        <dbReference type="ARBA" id="ARBA00022989"/>
    </source>
</evidence>
<keyword evidence="3 7" id="KW-0812">Transmembrane</keyword>
<dbReference type="EMBL" id="CP002869">
    <property type="protein sequence ID" value="AEI39320.1"/>
    <property type="molecule type" value="Genomic_DNA"/>
</dbReference>
<dbReference type="PATRIC" id="fig|1036673.3.peg.641"/>
<dbReference type="Proteomes" id="UP000006620">
    <property type="component" value="Chromosome"/>
</dbReference>
<evidence type="ECO:0000256" key="6">
    <source>
        <dbReference type="ARBA" id="ARBA00023136"/>
    </source>
</evidence>
<feature type="transmembrane region" description="Helical" evidence="7">
    <location>
        <begin position="148"/>
        <end position="169"/>
    </location>
</feature>
<dbReference type="PANTHER" id="PTHR14969">
    <property type="entry name" value="SPHINGOSINE-1-PHOSPHATE PHOSPHOHYDROLASE"/>
    <property type="match status" value="1"/>
</dbReference>
<gene>
    <name evidence="9" type="ordered locus">KNP414_00730</name>
</gene>
<dbReference type="AlphaFoldDB" id="F8FR70"/>
<evidence type="ECO:0000256" key="4">
    <source>
        <dbReference type="ARBA" id="ARBA00022801"/>
    </source>
</evidence>
<organism evidence="9 10">
    <name type="scientific">Paenibacillus mucilaginosus (strain KNP414)</name>
    <dbReference type="NCBI Taxonomy" id="1036673"/>
    <lineage>
        <taxon>Bacteria</taxon>
        <taxon>Bacillati</taxon>
        <taxon>Bacillota</taxon>
        <taxon>Bacilli</taxon>
        <taxon>Bacillales</taxon>
        <taxon>Paenibacillaceae</taxon>
        <taxon>Paenibacillus</taxon>
    </lineage>
</organism>
<keyword evidence="2" id="KW-1003">Cell membrane</keyword>
<dbReference type="GO" id="GO:0005886">
    <property type="term" value="C:plasma membrane"/>
    <property type="evidence" value="ECO:0007669"/>
    <property type="project" value="UniProtKB-SubCell"/>
</dbReference>
<name>F8FR70_PAEMK</name>
<dbReference type="HOGENOM" id="CLU_072573_10_2_9"/>
<proteinExistence type="predicted"/>
<dbReference type="SMART" id="SM00014">
    <property type="entry name" value="acidPPc"/>
    <property type="match status" value="1"/>
</dbReference>
<accession>F8FR70</accession>
<keyword evidence="4" id="KW-0378">Hydrolase</keyword>
<dbReference type="KEGG" id="pms:KNP414_00730"/>
<dbReference type="SUPFAM" id="SSF48317">
    <property type="entry name" value="Acid phosphatase/Vanadium-dependent haloperoxidase"/>
    <property type="match status" value="1"/>
</dbReference>
<protein>
    <submittedName>
        <fullName evidence="9">Membrane-associated phospholipid phosphatase</fullName>
    </submittedName>
</protein>
<evidence type="ECO:0000256" key="2">
    <source>
        <dbReference type="ARBA" id="ARBA00022475"/>
    </source>
</evidence>
<keyword evidence="5 7" id="KW-1133">Transmembrane helix</keyword>
<dbReference type="PANTHER" id="PTHR14969:SF62">
    <property type="entry name" value="DECAPRENYLPHOSPHORYL-5-PHOSPHORIBOSE PHOSPHATASE RV3807C-RELATED"/>
    <property type="match status" value="1"/>
</dbReference>
<feature type="transmembrane region" description="Helical" evidence="7">
    <location>
        <begin position="49"/>
        <end position="74"/>
    </location>
</feature>
<comment type="subcellular location">
    <subcellularLocation>
        <location evidence="1">Cell membrane</location>
        <topology evidence="1">Multi-pass membrane protein</topology>
    </subcellularLocation>
</comment>
<evidence type="ECO:0000256" key="3">
    <source>
        <dbReference type="ARBA" id="ARBA00022692"/>
    </source>
</evidence>
<reference evidence="9 10" key="2">
    <citation type="journal article" date="2013" name="Genome Announc.">
        <title>Genome Sequence of Growth-Improving Paenibacillus mucilaginosus Strain KNP414.</title>
        <authorList>
            <person name="Lu J.J."/>
            <person name="Wang J.F."/>
            <person name="Hu X.F."/>
        </authorList>
    </citation>
    <scope>NUCLEOTIDE SEQUENCE [LARGE SCALE GENOMIC DNA]</scope>
    <source>
        <strain evidence="9 10">KNP414</strain>
    </source>
</reference>
<evidence type="ECO:0000313" key="10">
    <source>
        <dbReference type="Proteomes" id="UP000006620"/>
    </source>
</evidence>
<evidence type="ECO:0000256" key="1">
    <source>
        <dbReference type="ARBA" id="ARBA00004651"/>
    </source>
</evidence>
<dbReference type="InterPro" id="IPR000326">
    <property type="entry name" value="PAP2/HPO"/>
</dbReference>
<dbReference type="GO" id="GO:0016787">
    <property type="term" value="F:hydrolase activity"/>
    <property type="evidence" value="ECO:0007669"/>
    <property type="project" value="UniProtKB-KW"/>
</dbReference>
<reference evidence="10" key="1">
    <citation type="submission" date="2011-06" db="EMBL/GenBank/DDBJ databases">
        <title>Complete genome sequence of Paenibacillus mucilaginosus KNP414.</title>
        <authorList>
            <person name="Wang J."/>
            <person name="Hu S."/>
            <person name="Hu X."/>
            <person name="Zhang B."/>
            <person name="Dong D."/>
            <person name="Zhang S."/>
            <person name="Zhao K."/>
            <person name="Wu D."/>
        </authorList>
    </citation>
    <scope>NUCLEOTIDE SEQUENCE [LARGE SCALE GENOMIC DNA]</scope>
    <source>
        <strain evidence="10">KNP414</strain>
    </source>
</reference>
<keyword evidence="6 7" id="KW-0472">Membrane</keyword>
<feature type="transmembrane region" description="Helical" evidence="7">
    <location>
        <begin position="175"/>
        <end position="193"/>
    </location>
</feature>
<evidence type="ECO:0000256" key="7">
    <source>
        <dbReference type="SAM" id="Phobius"/>
    </source>
</evidence>
<evidence type="ECO:0000259" key="8">
    <source>
        <dbReference type="SMART" id="SM00014"/>
    </source>
</evidence>
<dbReference type="Pfam" id="PF01569">
    <property type="entry name" value="PAP2"/>
    <property type="match status" value="1"/>
</dbReference>
<dbReference type="InterPro" id="IPR036938">
    <property type="entry name" value="PAP2/HPO_sf"/>
</dbReference>
<feature type="domain" description="Phosphatidic acid phosphatase type 2/haloperoxidase" evidence="8">
    <location>
        <begin position="83"/>
        <end position="190"/>
    </location>
</feature>
<sequence length="194" mass="21410">MNVYESEEELIPLSKGGVRMDRVVSWLVRHERRMFNFVNRRMQHRRLDLFFNGITHLGGATAMIVIALSMAIFGRGSWKLAGLESCIALAVSHIPVAVIKKKYPRLRPYLVLPDTITYKNPLKDHSFPSGHTTAIFSVTVPLMLMSPWCVALLLPIAILVGVSRMYLGLHYPSDCLAGSVIGTGAAFAAAAFIG</sequence>
<dbReference type="Gene3D" id="1.20.144.10">
    <property type="entry name" value="Phosphatidic acid phosphatase type 2/haloperoxidase"/>
    <property type="match status" value="1"/>
</dbReference>
<evidence type="ECO:0000313" key="9">
    <source>
        <dbReference type="EMBL" id="AEI39320.1"/>
    </source>
</evidence>